<dbReference type="EMBL" id="CP063164">
    <property type="protein sequence ID" value="QOR61202.1"/>
    <property type="molecule type" value="Genomic_DNA"/>
</dbReference>
<keyword evidence="5" id="KW-0560">Oxidoreductase</keyword>
<evidence type="ECO:0000313" key="7">
    <source>
        <dbReference type="EMBL" id="QOR61202.1"/>
    </source>
</evidence>
<dbReference type="PANTHER" id="PTHR42913:SF3">
    <property type="entry name" value="64 KDA MITOCHONDRIAL NADH DEHYDROGENASE (EUROFUNG)"/>
    <property type="match status" value="1"/>
</dbReference>
<feature type="domain" description="FAD/NAD(P)-binding" evidence="6">
    <location>
        <begin position="3"/>
        <end position="318"/>
    </location>
</feature>
<protein>
    <submittedName>
        <fullName evidence="7">FAD-dependent oxidoreductase</fullName>
    </submittedName>
</protein>
<dbReference type="Pfam" id="PF07992">
    <property type="entry name" value="Pyr_redox_2"/>
    <property type="match status" value="1"/>
</dbReference>
<evidence type="ECO:0000256" key="3">
    <source>
        <dbReference type="ARBA" id="ARBA00022630"/>
    </source>
</evidence>
<dbReference type="InterPro" id="IPR036188">
    <property type="entry name" value="FAD/NAD-bd_sf"/>
</dbReference>
<dbReference type="GO" id="GO:0019646">
    <property type="term" value="P:aerobic electron transport chain"/>
    <property type="evidence" value="ECO:0007669"/>
    <property type="project" value="TreeGrafter"/>
</dbReference>
<name>A0A7M1S2B2_9BACT</name>
<dbReference type="Proteomes" id="UP000595074">
    <property type="component" value="Chromosome"/>
</dbReference>
<sequence>MHHVVILGGSYGGIAALRRVQINRDVRVTLVDHHPYHYLQTEGYELISGDTYFDKTIVNLSTLCANYENVTFRHSSVEHIDPETKSVHLSDGIEMYDTLIIALGSVTKRFQCDARVYNYSSGAKSLRGALKLNRFFQDELYKRLESARYAKENFNIIVGGAGLSGVEIAASMQHFFNHYYRSNTLSCETLNIHLIASRETILFGMPRKIIETGTRRLDKLSVNIHTNCRISAIDGHETVMSNGERIPFDFMIFAGGTTINPVLESLNTKKNEKGQFLVDAYLRSLCYEDIYIIGDAACLKDKRGNMLPPTAMTAIESGRDAAENIIRTLKKTALKRANLKIKGIAIALGGKYAVIDLKFIYVSGYSAYLIKKFIEKIYKWPLWWLTYKGYKKMKACKLG</sequence>
<dbReference type="InterPro" id="IPR023753">
    <property type="entry name" value="FAD/NAD-binding_dom"/>
</dbReference>
<comment type="cofactor">
    <cofactor evidence="1">
        <name>FAD</name>
        <dbReference type="ChEBI" id="CHEBI:57692"/>
    </cofactor>
</comment>
<evidence type="ECO:0000256" key="4">
    <source>
        <dbReference type="ARBA" id="ARBA00022827"/>
    </source>
</evidence>
<dbReference type="AlphaFoldDB" id="A0A7M1S2B2"/>
<keyword evidence="3" id="KW-0285">Flavoprotein</keyword>
<gene>
    <name evidence="7" type="ORF">IMZ28_07000</name>
</gene>
<accession>A0A7M1S2B2</accession>
<dbReference type="PANTHER" id="PTHR42913">
    <property type="entry name" value="APOPTOSIS-INDUCING FACTOR 1"/>
    <property type="match status" value="1"/>
</dbReference>
<dbReference type="Gene3D" id="3.50.50.100">
    <property type="match status" value="1"/>
</dbReference>
<reference evidence="7 8" key="1">
    <citation type="submission" date="2020-10" db="EMBL/GenBank/DDBJ databases">
        <title>The genome of sulfurovum sp.</title>
        <authorList>
            <person name="Xie S."/>
            <person name="Shao Z."/>
            <person name="Jiang L."/>
        </authorList>
    </citation>
    <scope>NUCLEOTIDE SEQUENCE [LARGE SCALE GENOMIC DNA]</scope>
    <source>
        <strain evidence="7 8">ST-419</strain>
    </source>
</reference>
<dbReference type="SUPFAM" id="SSF51905">
    <property type="entry name" value="FAD/NAD(P)-binding domain"/>
    <property type="match status" value="1"/>
</dbReference>
<evidence type="ECO:0000256" key="5">
    <source>
        <dbReference type="ARBA" id="ARBA00023002"/>
    </source>
</evidence>
<organism evidence="7 8">
    <name type="scientific">Sulfurovum indicum</name>
    <dbReference type="NCBI Taxonomy" id="2779528"/>
    <lineage>
        <taxon>Bacteria</taxon>
        <taxon>Pseudomonadati</taxon>
        <taxon>Campylobacterota</taxon>
        <taxon>Epsilonproteobacteria</taxon>
        <taxon>Campylobacterales</taxon>
        <taxon>Sulfurovaceae</taxon>
        <taxon>Sulfurovum</taxon>
    </lineage>
</organism>
<evidence type="ECO:0000313" key="8">
    <source>
        <dbReference type="Proteomes" id="UP000595074"/>
    </source>
</evidence>
<comment type="similarity">
    <text evidence="2">Belongs to the NADH dehydrogenase family.</text>
</comment>
<evidence type="ECO:0000259" key="6">
    <source>
        <dbReference type="Pfam" id="PF07992"/>
    </source>
</evidence>
<dbReference type="RefSeq" id="WP_197547875.1">
    <property type="nucleotide sequence ID" value="NZ_CP063164.1"/>
</dbReference>
<dbReference type="GO" id="GO:0003955">
    <property type="term" value="F:NAD(P)H dehydrogenase (quinone) activity"/>
    <property type="evidence" value="ECO:0007669"/>
    <property type="project" value="TreeGrafter"/>
</dbReference>
<dbReference type="InterPro" id="IPR051169">
    <property type="entry name" value="NADH-Q_oxidoreductase"/>
</dbReference>
<proteinExistence type="inferred from homology"/>
<dbReference type="PRINTS" id="PR00368">
    <property type="entry name" value="FADPNR"/>
</dbReference>
<keyword evidence="8" id="KW-1185">Reference proteome</keyword>
<keyword evidence="4" id="KW-0274">FAD</keyword>
<evidence type="ECO:0000256" key="2">
    <source>
        <dbReference type="ARBA" id="ARBA00005272"/>
    </source>
</evidence>
<dbReference type="KEGG" id="sinu:IMZ28_07000"/>
<evidence type="ECO:0000256" key="1">
    <source>
        <dbReference type="ARBA" id="ARBA00001974"/>
    </source>
</evidence>